<evidence type="ECO:0008006" key="4">
    <source>
        <dbReference type="Google" id="ProtNLM"/>
    </source>
</evidence>
<keyword evidence="1" id="KW-1133">Transmembrane helix</keyword>
<feature type="transmembrane region" description="Helical" evidence="1">
    <location>
        <begin position="306"/>
        <end position="326"/>
    </location>
</feature>
<dbReference type="Proteomes" id="UP000178565">
    <property type="component" value="Unassembled WGS sequence"/>
</dbReference>
<feature type="transmembrane region" description="Helical" evidence="1">
    <location>
        <begin position="224"/>
        <end position="247"/>
    </location>
</feature>
<dbReference type="STRING" id="1797785.A3B45_00195"/>
<feature type="transmembrane region" description="Helical" evidence="1">
    <location>
        <begin position="147"/>
        <end position="173"/>
    </location>
</feature>
<feature type="transmembrane region" description="Helical" evidence="1">
    <location>
        <begin position="107"/>
        <end position="127"/>
    </location>
</feature>
<comment type="caution">
    <text evidence="2">The sequence shown here is derived from an EMBL/GenBank/DDBJ whole genome shotgun (WGS) entry which is preliminary data.</text>
</comment>
<feature type="transmembrane region" description="Helical" evidence="1">
    <location>
        <begin position="185"/>
        <end position="204"/>
    </location>
</feature>
<gene>
    <name evidence="2" type="ORF">A3B45_00195</name>
</gene>
<dbReference type="AlphaFoldDB" id="A0A1F5KP50"/>
<name>A0A1F5KP50_9BACT</name>
<feature type="transmembrane region" description="Helical" evidence="1">
    <location>
        <begin position="281"/>
        <end position="299"/>
    </location>
</feature>
<keyword evidence="1" id="KW-0472">Membrane</keyword>
<feature type="transmembrane region" description="Helical" evidence="1">
    <location>
        <begin position="75"/>
        <end position="95"/>
    </location>
</feature>
<proteinExistence type="predicted"/>
<protein>
    <recommendedName>
        <fullName evidence="4">Glycosyltransferase RgtA/B/C/D-like domain-containing protein</fullName>
    </recommendedName>
</protein>
<evidence type="ECO:0000256" key="1">
    <source>
        <dbReference type="SAM" id="Phobius"/>
    </source>
</evidence>
<keyword evidence="1" id="KW-0812">Transmembrane</keyword>
<evidence type="ECO:0000313" key="3">
    <source>
        <dbReference type="Proteomes" id="UP000178565"/>
    </source>
</evidence>
<organism evidence="2 3">
    <name type="scientific">Candidatus Daviesbacteria bacterium RIFCSPLOWO2_01_FULL_39_12</name>
    <dbReference type="NCBI Taxonomy" id="1797785"/>
    <lineage>
        <taxon>Bacteria</taxon>
        <taxon>Candidatus Daviesiibacteriota</taxon>
    </lineage>
</organism>
<reference evidence="2 3" key="1">
    <citation type="journal article" date="2016" name="Nat. Commun.">
        <title>Thousands of microbial genomes shed light on interconnected biogeochemical processes in an aquifer system.</title>
        <authorList>
            <person name="Anantharaman K."/>
            <person name="Brown C.T."/>
            <person name="Hug L.A."/>
            <person name="Sharon I."/>
            <person name="Castelle C.J."/>
            <person name="Probst A.J."/>
            <person name="Thomas B.C."/>
            <person name="Singh A."/>
            <person name="Wilkins M.J."/>
            <person name="Karaoz U."/>
            <person name="Brodie E.L."/>
            <person name="Williams K.H."/>
            <person name="Hubbard S.S."/>
            <person name="Banfield J.F."/>
        </authorList>
    </citation>
    <scope>NUCLEOTIDE SEQUENCE [LARGE SCALE GENOMIC DNA]</scope>
</reference>
<dbReference type="EMBL" id="MFDM01000023">
    <property type="protein sequence ID" value="OGE42614.1"/>
    <property type="molecule type" value="Genomic_DNA"/>
</dbReference>
<feature type="transmembrane region" description="Helical" evidence="1">
    <location>
        <begin position="259"/>
        <end position="275"/>
    </location>
</feature>
<sequence length="453" mass="52908">MLKKIKLSFIILGLIIIIHAFILTKLQFFPYPELFIYPYLTNHGLKPYSQILDQHFPGLMFLPVNFDNLGVNDEYIARIWLIAVVVITQLLLFLISKEILKSNKKALIVNLLYLIWQPFFEGWVLWLDTFLPLFLLPAFYFTTRNKFLLTGLFLGMGIVFKQVILPLAGLVFLYILWEKRKIQPLINYSAGISIPLFVMFIYLINMGVLNDFIYWTIFFNLTVFAQHGTSIPSSIGFVTRIAFVYSISLTAFLHKERRLILILFIFLTGSLLSIFDRADFVHLQPSLPFVVIATSLGFLSISNRKVLTFLILIYFFVTIWWLNIFFKGHLSNKVFFFDEQTKKIASKIEEYTNPNERIFIFGAVPHLYQMTNTIPAGDIFVFQFPWFLKVAEDRLLDGIKDDKPKIIVSDRSVVIEDQKITDFAKEIDQYIQKNYQVIDSINETDILRRTVEE</sequence>
<feature type="transmembrane region" description="Helical" evidence="1">
    <location>
        <begin position="7"/>
        <end position="29"/>
    </location>
</feature>
<evidence type="ECO:0000313" key="2">
    <source>
        <dbReference type="EMBL" id="OGE42614.1"/>
    </source>
</evidence>
<accession>A0A1F5KP50</accession>